<dbReference type="Proteomes" id="UP000601435">
    <property type="component" value="Unassembled WGS sequence"/>
</dbReference>
<name>A0A812R816_9DINO</name>
<dbReference type="PANTHER" id="PTHR19446">
    <property type="entry name" value="REVERSE TRANSCRIPTASES"/>
    <property type="match status" value="1"/>
</dbReference>
<comment type="caution">
    <text evidence="2">The sequence shown here is derived from an EMBL/GenBank/DDBJ whole genome shotgun (WGS) entry which is preliminary data.</text>
</comment>
<dbReference type="SUPFAM" id="SSF56672">
    <property type="entry name" value="DNA/RNA polymerases"/>
    <property type="match status" value="2"/>
</dbReference>
<dbReference type="GO" id="GO:0003824">
    <property type="term" value="F:catalytic activity"/>
    <property type="evidence" value="ECO:0007669"/>
    <property type="project" value="InterPro"/>
</dbReference>
<dbReference type="Gene3D" id="3.60.10.10">
    <property type="entry name" value="Endonuclease/exonuclease/phosphatase"/>
    <property type="match status" value="2"/>
</dbReference>
<keyword evidence="3" id="KW-1185">Reference proteome</keyword>
<dbReference type="Pfam" id="PF03372">
    <property type="entry name" value="Exo_endo_phos"/>
    <property type="match status" value="1"/>
</dbReference>
<evidence type="ECO:0000313" key="3">
    <source>
        <dbReference type="Proteomes" id="UP000601435"/>
    </source>
</evidence>
<gene>
    <name evidence="2" type="primary">pol</name>
    <name evidence="2" type="ORF">SNEC2469_LOCUS11710</name>
</gene>
<organism evidence="2 3">
    <name type="scientific">Symbiodinium necroappetens</name>
    <dbReference type="NCBI Taxonomy" id="1628268"/>
    <lineage>
        <taxon>Eukaryota</taxon>
        <taxon>Sar</taxon>
        <taxon>Alveolata</taxon>
        <taxon>Dinophyceae</taxon>
        <taxon>Suessiales</taxon>
        <taxon>Symbiodiniaceae</taxon>
        <taxon>Symbiodinium</taxon>
    </lineage>
</organism>
<sequence length="2165" mass="238281">RRRVAMKVHGGKSAGFVTMNVDKNACVKLASISDFFKNSDCQIMCLQEVDINVASGSSWIAAWRSKGLHAFLGTVGDQAMYRTSLVSSFPGRLVQLDVTDPSRVTAVVFEFVSGGGYEKVIVVSLYNYFSDKEAAAVFLEETVAALEAIGMKWIILGDFNLTADDPPLARRLAAGLCRLLDEPFLAQGPLPGTAGGVRRIDFGVSSRGVLAESVWHEQGIANHTAVAYSFGFVTPGSFSSPMRAPLSMGDYCHMDGCLGRGGLSGSSLGQRPGRCVEAPFGHCRAGLESWEWSWPWSAALGSLELFEARRPRPLSLSLWFGSGALVVVWGSWLDTLATGSSVTSLIVTSSSSMDTTDGSPSFPFSALSVMCSGWATRSRWRLRLFVKLGFSAWIKRRAAMRTGPVCPPVVSGSIARTAIHPRSVIEAAEQEWVARWTMGRVDDVSVANLLQRLPPVPAVTTVVQFTADKLRRVCARMRHKSPGPDDWTASHFLALPDPFWEALAQLWQCCYQCAVVPQRWREAKVSLVPKASGGHRPIAVLALAYRIGASVLARELRPWTEQWTGLRIMGGFHQSSCRDVFLRVIHASEDPRVAFIGEDISKYFDSLLAPHVRLVLQHLQAPPPFVDFVCSVMAEQWRVFTSGGLFGEAWHTKGAAQGDPLSPLVAGAVMYVWTTWVARDNTEAVSFVDDRSFWSPSSAALRAAKQRSAEVDEAFGFSCDARKCQLAAGPSGDGAALAASFGYVLKDHFELLGVRVPVPRGAPPSLARFVFDVAQARVVCSNAVAQGMWQRGFHYRALVMPMMCWAGAIASIPSDEVMRLCNSILSVTNYRHACDTPAVAVWEVLGWECNPSFARKWAALRVLEELGWWTFDHGARICRRDGLGNLRSFVVGVDSLSILGDWLRDWHRMAALESTTRVASALHRGEDELARGALLPGVPHRSLVLLQGHKTKKVYHSTEERNLRNSALATGTRHLRSPGAAPVNRAEERLFARVVPEMPPAPSVVGADELTDDLSAALDCALATGLVVVGTDGSVVSEVAAWAIAIHDAGGAARAAGCPTSVQVVTRSVNDRADVEASVAKRALMPRSGKRKDIRAHLADKRGLICRMVGLVLNQKVWFCLGDHNGVAVQLLVRAAKATWTHDLEVHSTALRLHCLWEHQHAVLAFAIDLSSISGVDPAVSDGGDGLVDLLLRHSVDVALIQEHHIPENGKHRMTRVFRQAGWHIFWGPQRSCGYGEAVLVHRRFSAALLQGDSREICTVALRMAGGRMMRVASIYAPVHSRGTQEAFFAELASWQGRPGLWVAGGDFNSDLRSSSLQWPVGAVTALQHEVVTQHAPVICTVPGEVHEEFLLAWALPKTRLKPWTLDANEAFFAALRRKDADLAWSIWLDCAFGLRGDESPYVKAPCSVVPGLGRDRGQVLAAMGVLRRMCAWGSEWGWKTELHEKYEAGQAALQTLLAQRRRDGINDWKARVRDLSLASKWVKSGPARPFRLLNQDGSVAITPSEQGRAIRAEWLPRWTERSPAAVAAGVSAAGAFAEALAARTCEFPRPQPWTAGDIRAQIRSSAAGLDGLTFQHYSDLTDVHLERLAALYSELDAGMQFPRAWHAARLVCIPKESGDARPLTVMQVAYRIWAARSAALLGGAPPAVHSGNEVSSLLAVAYHEQSQLTGTSLDTEKCFDSVSLHSVRCLLHGAHAPQFMFRVVDLWEQLERHVWLLDGPTGITVRASRQRGLPQGDPLAPWALNLVMATWIWALPTLDLVRVFLDDRCLLHRRVEDLAEGLRITRDFDEAFGLTVHPKKSCRFYVDGPQDDPSHYWSCLPLKVSVKYLGVQLETDPGGSLSNGDARAEAVRAKVVRARLLPQTEVPRTLVACYLQGLYSEGVMMTQLACARLTTSVVQAFWGPTLNSRNFMRSEAYTLGLLAPLHRMAPVIVQCWSTFVALARLLVRNTSLGQGLWQACFQGRRCIGFARQVRQSLQFLNWQWTSRDSLTDSFGHRLRLPDLALSNARGDKAKHDFRERLRAFWWQYWDSSRVAHGGILSGVDRERSLRPLQALRLRKGTFGWDGTEAGARYARFLADALWSRNRRRHAGKVESGLCCRCGVEDERTDHFLWGCVANRELQIVLRRDWDEAAGPNSWPSARLPDALTRCLRQCGVVPQVSAQE</sequence>
<evidence type="ECO:0000259" key="1">
    <source>
        <dbReference type="PROSITE" id="PS50878"/>
    </source>
</evidence>
<dbReference type="PROSITE" id="PS50878">
    <property type="entry name" value="RT_POL"/>
    <property type="match status" value="2"/>
</dbReference>
<reference evidence="2" key="1">
    <citation type="submission" date="2021-02" db="EMBL/GenBank/DDBJ databases">
        <authorList>
            <person name="Dougan E. K."/>
            <person name="Rhodes N."/>
            <person name="Thang M."/>
            <person name="Chan C."/>
        </authorList>
    </citation>
    <scope>NUCLEOTIDE SEQUENCE</scope>
</reference>
<feature type="domain" description="Reverse transcriptase" evidence="1">
    <location>
        <begin position="509"/>
        <end position="756"/>
    </location>
</feature>
<dbReference type="EMBL" id="CAJNJA010018596">
    <property type="protein sequence ID" value="CAE7426764.1"/>
    <property type="molecule type" value="Genomic_DNA"/>
</dbReference>
<feature type="non-terminal residue" evidence="2">
    <location>
        <position position="1"/>
    </location>
</feature>
<evidence type="ECO:0000313" key="2">
    <source>
        <dbReference type="EMBL" id="CAE7426764.1"/>
    </source>
</evidence>
<dbReference type="InterPro" id="IPR005135">
    <property type="entry name" value="Endo/exonuclease/phosphatase"/>
</dbReference>
<dbReference type="InterPro" id="IPR000477">
    <property type="entry name" value="RT_dom"/>
</dbReference>
<dbReference type="OrthoDB" id="415340at2759"/>
<feature type="non-terminal residue" evidence="2">
    <location>
        <position position="2165"/>
    </location>
</feature>
<protein>
    <submittedName>
        <fullName evidence="2">Pol protein</fullName>
    </submittedName>
</protein>
<dbReference type="Pfam" id="PF00078">
    <property type="entry name" value="RVT_1"/>
    <property type="match status" value="2"/>
</dbReference>
<dbReference type="InterPro" id="IPR043502">
    <property type="entry name" value="DNA/RNA_pol_sf"/>
</dbReference>
<feature type="domain" description="Reverse transcriptase" evidence="1">
    <location>
        <begin position="1595"/>
        <end position="1834"/>
    </location>
</feature>
<dbReference type="InterPro" id="IPR036691">
    <property type="entry name" value="Endo/exonu/phosph_ase_sf"/>
</dbReference>
<proteinExistence type="predicted"/>
<accession>A0A812R816</accession>
<dbReference type="SUPFAM" id="SSF56219">
    <property type="entry name" value="DNase I-like"/>
    <property type="match status" value="2"/>
</dbReference>